<evidence type="ECO:0000256" key="8">
    <source>
        <dbReference type="ARBA" id="ARBA00022792"/>
    </source>
</evidence>
<proteinExistence type="inferred from homology"/>
<name>A0A0S2MRJ2_9CUCU</name>
<evidence type="ECO:0000313" key="21">
    <source>
        <dbReference type="EMBL" id="ALO77345.1"/>
    </source>
</evidence>
<dbReference type="GO" id="GO:0003954">
    <property type="term" value="F:NADH dehydrogenase activity"/>
    <property type="evidence" value="ECO:0007669"/>
    <property type="project" value="TreeGrafter"/>
</dbReference>
<feature type="transmembrane region" description="Helical" evidence="17">
    <location>
        <begin position="422"/>
        <end position="442"/>
    </location>
</feature>
<evidence type="ECO:0000256" key="11">
    <source>
        <dbReference type="ARBA" id="ARBA00022989"/>
    </source>
</evidence>
<dbReference type="Pfam" id="PF06455">
    <property type="entry name" value="NADH5_C"/>
    <property type="match status" value="1"/>
</dbReference>
<feature type="domain" description="NADH-Ubiquinone oxidoreductase (complex I) chain 5 N-terminal" evidence="19">
    <location>
        <begin position="41"/>
        <end position="88"/>
    </location>
</feature>
<keyword evidence="15 17" id="KW-0472">Membrane</keyword>
<protein>
    <recommendedName>
        <fullName evidence="4 17">NADH-ubiquinone oxidoreductase chain 5</fullName>
        <ecNumber evidence="3 17">7.1.1.2</ecNumber>
    </recommendedName>
</protein>
<dbReference type="GO" id="GO:0042773">
    <property type="term" value="P:ATP synthesis coupled electron transport"/>
    <property type="evidence" value="ECO:0007669"/>
    <property type="project" value="InterPro"/>
</dbReference>
<feature type="domain" description="NADH:quinone oxidoreductase/Mrp antiporter transmembrane" evidence="18">
    <location>
        <begin position="105"/>
        <end position="384"/>
    </location>
</feature>
<evidence type="ECO:0000256" key="17">
    <source>
        <dbReference type="RuleBase" id="RU003404"/>
    </source>
</evidence>
<dbReference type="PANTHER" id="PTHR42829:SF2">
    <property type="entry name" value="NADH-UBIQUINONE OXIDOREDUCTASE CHAIN 5"/>
    <property type="match status" value="1"/>
</dbReference>
<evidence type="ECO:0000256" key="16">
    <source>
        <dbReference type="ARBA" id="ARBA00049551"/>
    </source>
</evidence>
<feature type="transmembrane region" description="Helical" evidence="17">
    <location>
        <begin position="270"/>
        <end position="288"/>
    </location>
</feature>
<feature type="transmembrane region" description="Helical" evidence="17">
    <location>
        <begin position="491"/>
        <end position="510"/>
    </location>
</feature>
<dbReference type="PRINTS" id="PR01435">
    <property type="entry name" value="NPOXDRDTASE5"/>
</dbReference>
<feature type="transmembrane region" description="Helical" evidence="17">
    <location>
        <begin position="244"/>
        <end position="263"/>
    </location>
</feature>
<feature type="transmembrane region" description="Helical" evidence="17">
    <location>
        <begin position="212"/>
        <end position="232"/>
    </location>
</feature>
<feature type="transmembrane region" description="Helical" evidence="17">
    <location>
        <begin position="111"/>
        <end position="129"/>
    </location>
</feature>
<feature type="transmembrane region" description="Helical" evidence="17">
    <location>
        <begin position="375"/>
        <end position="401"/>
    </location>
</feature>
<comment type="similarity">
    <text evidence="17">Belongs to the complex I subunit 5 family.</text>
</comment>
<organism evidence="21">
    <name type="scientific">Chirotenon longimanus</name>
    <dbReference type="NCBI Taxonomy" id="1205658"/>
    <lineage>
        <taxon>Eukaryota</taxon>
        <taxon>Metazoa</taxon>
        <taxon>Ecdysozoa</taxon>
        <taxon>Arthropoda</taxon>
        <taxon>Hexapoda</taxon>
        <taxon>Insecta</taxon>
        <taxon>Pterygota</taxon>
        <taxon>Neoptera</taxon>
        <taxon>Endopterygota</taxon>
        <taxon>Coleoptera</taxon>
        <taxon>Polyphaga</taxon>
        <taxon>Cucujiformia</taxon>
        <taxon>Anthribidae</taxon>
        <taxon>Anthribinae</taxon>
        <taxon>Ecelonerini</taxon>
        <taxon>Chirotenon</taxon>
    </lineage>
</organism>
<dbReference type="InterPro" id="IPR010934">
    <property type="entry name" value="NADH_DH_su5_C"/>
</dbReference>
<dbReference type="PRINTS" id="PR01434">
    <property type="entry name" value="NADHDHGNASE5"/>
</dbReference>
<evidence type="ECO:0000256" key="13">
    <source>
        <dbReference type="ARBA" id="ARBA00023075"/>
    </source>
</evidence>
<keyword evidence="6" id="KW-0679">Respiratory chain</keyword>
<dbReference type="InterPro" id="IPR001516">
    <property type="entry name" value="Proton_antipo_N"/>
</dbReference>
<evidence type="ECO:0000259" key="18">
    <source>
        <dbReference type="Pfam" id="PF00361"/>
    </source>
</evidence>
<dbReference type="EMBL" id="JX412830">
    <property type="protein sequence ID" value="ALO77345.1"/>
    <property type="molecule type" value="Genomic_DNA"/>
</dbReference>
<keyword evidence="13 17" id="KW-0830">Ubiquinone</keyword>
<dbReference type="InterPro" id="IPR003945">
    <property type="entry name" value="NU5C-like"/>
</dbReference>
<keyword evidence="10" id="KW-0249">Electron transport</keyword>
<dbReference type="InterPro" id="IPR001750">
    <property type="entry name" value="ND/Mrp_TM"/>
</dbReference>
<keyword evidence="5 17" id="KW-0813">Transport</keyword>
<feature type="transmembrane region" description="Helical" evidence="17">
    <location>
        <begin position="454"/>
        <end position="470"/>
    </location>
</feature>
<evidence type="ECO:0000256" key="12">
    <source>
        <dbReference type="ARBA" id="ARBA00023027"/>
    </source>
</evidence>
<gene>
    <name evidence="21" type="primary">nad5</name>
</gene>
<evidence type="ECO:0000256" key="6">
    <source>
        <dbReference type="ARBA" id="ARBA00022660"/>
    </source>
</evidence>
<evidence type="ECO:0000256" key="15">
    <source>
        <dbReference type="ARBA" id="ARBA00023136"/>
    </source>
</evidence>
<feature type="transmembrane region" description="Helical" evidence="17">
    <location>
        <begin position="337"/>
        <end position="355"/>
    </location>
</feature>
<geneLocation type="mitochondrion" evidence="21"/>
<evidence type="ECO:0000256" key="4">
    <source>
        <dbReference type="ARBA" id="ARBA00021096"/>
    </source>
</evidence>
<reference evidence="21" key="1">
    <citation type="submission" date="2012-06" db="EMBL/GenBank/DDBJ databases">
        <title>Mitogenomics of the Coleoptera under dense taxon sampling.</title>
        <authorList>
            <person name="Timmermans M.J.T.N."/>
            <person name="Lim J."/>
            <person name="Dodsworth S."/>
            <person name="Haran J."/>
            <person name="Ahrens D."/>
            <person name="Bocak L."/>
            <person name="London A."/>
            <person name="Culverwell L."/>
            <person name="Vogler A.P."/>
        </authorList>
    </citation>
    <scope>NUCLEOTIDE SEQUENCE</scope>
</reference>
<comment type="function">
    <text evidence="1">Core subunit of the mitochondrial membrane respiratory chain NADH dehydrogenase (Complex I) that is believed to belong to the minimal assembly required for catalysis. Complex I functions in the transfer of electrons from NADH to the respiratory chain. The immediate electron acceptor for the enzyme is believed to be ubiquinone.</text>
</comment>
<dbReference type="AlphaFoldDB" id="A0A0S2MRJ2"/>
<keyword evidence="7 17" id="KW-0812">Transmembrane</keyword>
<sequence length="572" mass="66212">MLNNFKNFSVLLGLLSLIFFFLSLNFIWGNFMVMMEYSLVNLNSFELEMSIFLDWMSLLFSSFVCLISSMVLYYSEGYMESEKNKNRFCYLVILFIVSMFFLIISPNMISILLGWDGLGLVSYCLVIYYQNIKSFNAGMLTVLTNRIGDVAFLLSIAWMMNLGSWNYIYYLEMMNQSQEMNIVMILIILAAWTKSAQIPFSSWLPAAMAAPTPVSSLVHSSTLVTAGVYLLIRFNSLFSENWKMIMLFFALFTMFMSGLGANYEFDLKKIIALSTLSQLGLMMSILFLGEFKLAFFHLLIHAIFKALLFMCAGNFIHNYMNCQDIRYMGNMSKLMPLTSSYFNVSNLSLCGLPFLSGFYSKDLVVEFMSMNYLNLFVYMVFYFSIGLTVMYSFRLSYYLVYGTLNFLSLNMIKDLEENMLKGMSGLILFVVFSGSCIMWLIFPVPYFICLSLEMKLMTLIMIMMGIFLGYQMSKFALSFNVLSKKFYKSSLFNGTMWNMPIFSTLWVNFYPLKVSDYSMKSLDQGWSEYYGVYSVGVNEKIFTLSSSGFQVKYKIYLMLSLILMFFFFNILI</sequence>
<dbReference type="GO" id="GO:0005743">
    <property type="term" value="C:mitochondrial inner membrane"/>
    <property type="evidence" value="ECO:0007669"/>
    <property type="project" value="UniProtKB-SubCell"/>
</dbReference>
<evidence type="ECO:0000256" key="10">
    <source>
        <dbReference type="ARBA" id="ARBA00022982"/>
    </source>
</evidence>
<dbReference type="GO" id="GO:0015990">
    <property type="term" value="P:electron transport coupled proton transport"/>
    <property type="evidence" value="ECO:0007669"/>
    <property type="project" value="TreeGrafter"/>
</dbReference>
<dbReference type="GO" id="GO:0008137">
    <property type="term" value="F:NADH dehydrogenase (ubiquinone) activity"/>
    <property type="evidence" value="ECO:0007669"/>
    <property type="project" value="UniProtKB-EC"/>
</dbReference>
<comment type="catalytic activity">
    <reaction evidence="16 17">
        <text>a ubiquinone + NADH + 5 H(+)(in) = a ubiquinol + NAD(+) + 4 H(+)(out)</text>
        <dbReference type="Rhea" id="RHEA:29091"/>
        <dbReference type="Rhea" id="RHEA-COMP:9565"/>
        <dbReference type="Rhea" id="RHEA-COMP:9566"/>
        <dbReference type="ChEBI" id="CHEBI:15378"/>
        <dbReference type="ChEBI" id="CHEBI:16389"/>
        <dbReference type="ChEBI" id="CHEBI:17976"/>
        <dbReference type="ChEBI" id="CHEBI:57540"/>
        <dbReference type="ChEBI" id="CHEBI:57945"/>
        <dbReference type="EC" id="7.1.1.2"/>
    </reaction>
</comment>
<feature type="transmembrane region" description="Helical" evidence="17">
    <location>
        <begin position="55"/>
        <end position="75"/>
    </location>
</feature>
<keyword evidence="12 17" id="KW-0520">NAD</keyword>
<dbReference type="EC" id="7.1.1.2" evidence="3 17"/>
<dbReference type="Pfam" id="PF00662">
    <property type="entry name" value="Proton_antipo_N"/>
    <property type="match status" value="1"/>
</dbReference>
<feature type="transmembrane region" description="Helical" evidence="17">
    <location>
        <begin position="294"/>
        <end position="316"/>
    </location>
</feature>
<evidence type="ECO:0000259" key="20">
    <source>
        <dbReference type="Pfam" id="PF06455"/>
    </source>
</evidence>
<keyword evidence="11 17" id="KW-1133">Transmembrane helix</keyword>
<feature type="transmembrane region" description="Helical" evidence="17">
    <location>
        <begin position="87"/>
        <end position="105"/>
    </location>
</feature>
<comment type="subcellular location">
    <subcellularLocation>
        <location evidence="2">Mitochondrion inner membrane</location>
        <topology evidence="2">Multi-pass membrane protein</topology>
    </subcellularLocation>
</comment>
<comment type="function">
    <text evidence="17">Core subunit of the mitochondrial membrane respiratory chain NADH dehydrogenase (Complex I) which catalyzes electron transfer from NADH through the respiratory chain, using ubiquinone as an electron acceptor. Essential for the catalytic activity and assembly of complex I.</text>
</comment>
<evidence type="ECO:0000256" key="7">
    <source>
        <dbReference type="ARBA" id="ARBA00022692"/>
    </source>
</evidence>
<evidence type="ECO:0000256" key="1">
    <source>
        <dbReference type="ARBA" id="ARBA00003257"/>
    </source>
</evidence>
<evidence type="ECO:0000256" key="9">
    <source>
        <dbReference type="ARBA" id="ARBA00022967"/>
    </source>
</evidence>
<keyword evidence="14 17" id="KW-0496">Mitochondrion</keyword>
<evidence type="ECO:0000256" key="5">
    <source>
        <dbReference type="ARBA" id="ARBA00022448"/>
    </source>
</evidence>
<feature type="transmembrane region" description="Helical" evidence="17">
    <location>
        <begin position="12"/>
        <end position="35"/>
    </location>
</feature>
<feature type="transmembrane region" description="Helical" evidence="17">
    <location>
        <begin position="182"/>
        <end position="200"/>
    </location>
</feature>
<feature type="transmembrane region" description="Helical" evidence="17">
    <location>
        <begin position="150"/>
        <end position="170"/>
    </location>
</feature>
<evidence type="ECO:0000256" key="2">
    <source>
        <dbReference type="ARBA" id="ARBA00004448"/>
    </source>
</evidence>
<evidence type="ECO:0000256" key="14">
    <source>
        <dbReference type="ARBA" id="ARBA00023128"/>
    </source>
</evidence>
<feature type="transmembrane region" description="Helical" evidence="17">
    <location>
        <begin position="553"/>
        <end position="571"/>
    </location>
</feature>
<evidence type="ECO:0000256" key="3">
    <source>
        <dbReference type="ARBA" id="ARBA00012944"/>
    </source>
</evidence>
<dbReference type="Pfam" id="PF00361">
    <property type="entry name" value="Proton_antipo_M"/>
    <property type="match status" value="1"/>
</dbReference>
<keyword evidence="8" id="KW-0999">Mitochondrion inner membrane</keyword>
<feature type="domain" description="NADH dehydrogenase subunit 5 C-terminal" evidence="20">
    <location>
        <begin position="391"/>
        <end position="568"/>
    </location>
</feature>
<evidence type="ECO:0000259" key="19">
    <source>
        <dbReference type="Pfam" id="PF00662"/>
    </source>
</evidence>
<keyword evidence="9" id="KW-1278">Translocase</keyword>
<dbReference type="PANTHER" id="PTHR42829">
    <property type="entry name" value="NADH-UBIQUINONE OXIDOREDUCTASE CHAIN 5"/>
    <property type="match status" value="1"/>
</dbReference>
<accession>A0A0S2MRJ2</accession>